<protein>
    <submittedName>
        <fullName evidence="1">Uncharacterized protein</fullName>
    </submittedName>
</protein>
<sequence>MTVRRITNLIWELKGQQKFDCRTKNNQPQQRWQRQGVVDKPWLPQLQVGQMSPSPSNPIKDLITTRLNIQIHIIPHPFPHQKKKPNVKYVFSVSLTLRQSLDQSI</sequence>
<name>A0A3M6V3E4_POCDA</name>
<keyword evidence="2" id="KW-1185">Reference proteome</keyword>
<evidence type="ECO:0000313" key="1">
    <source>
        <dbReference type="EMBL" id="RMX60380.1"/>
    </source>
</evidence>
<accession>A0A3M6V3E4</accession>
<reference evidence="1 2" key="1">
    <citation type="journal article" date="2018" name="Sci. Rep.">
        <title>Comparative analysis of the Pocillopora damicornis genome highlights role of immune system in coral evolution.</title>
        <authorList>
            <person name="Cunning R."/>
            <person name="Bay R.A."/>
            <person name="Gillette P."/>
            <person name="Baker A.C."/>
            <person name="Traylor-Knowles N."/>
        </authorList>
    </citation>
    <scope>NUCLEOTIDE SEQUENCE [LARGE SCALE GENOMIC DNA]</scope>
    <source>
        <strain evidence="1">RSMAS</strain>
        <tissue evidence="1">Whole animal</tissue>
    </source>
</reference>
<dbReference type="Proteomes" id="UP000275408">
    <property type="component" value="Unassembled WGS sequence"/>
</dbReference>
<evidence type="ECO:0000313" key="2">
    <source>
        <dbReference type="Proteomes" id="UP000275408"/>
    </source>
</evidence>
<comment type="caution">
    <text evidence="1">The sequence shown here is derived from an EMBL/GenBank/DDBJ whole genome shotgun (WGS) entry which is preliminary data.</text>
</comment>
<proteinExistence type="predicted"/>
<dbReference type="EMBL" id="RCHS01000163">
    <property type="protein sequence ID" value="RMX60380.1"/>
    <property type="molecule type" value="Genomic_DNA"/>
</dbReference>
<gene>
    <name evidence="1" type="ORF">pdam_00021317</name>
</gene>
<dbReference type="AlphaFoldDB" id="A0A3M6V3E4"/>
<organism evidence="1 2">
    <name type="scientific">Pocillopora damicornis</name>
    <name type="common">Cauliflower coral</name>
    <name type="synonym">Millepora damicornis</name>
    <dbReference type="NCBI Taxonomy" id="46731"/>
    <lineage>
        <taxon>Eukaryota</taxon>
        <taxon>Metazoa</taxon>
        <taxon>Cnidaria</taxon>
        <taxon>Anthozoa</taxon>
        <taxon>Hexacorallia</taxon>
        <taxon>Scleractinia</taxon>
        <taxon>Astrocoeniina</taxon>
        <taxon>Pocilloporidae</taxon>
        <taxon>Pocillopora</taxon>
    </lineage>
</organism>